<dbReference type="Gene3D" id="3.55.50.30">
    <property type="match status" value="1"/>
</dbReference>
<protein>
    <submittedName>
        <fullName evidence="16">Ferrichrome receptor FcuA</fullName>
    </submittedName>
</protein>
<evidence type="ECO:0000256" key="10">
    <source>
        <dbReference type="ARBA" id="ARBA00023170"/>
    </source>
</evidence>
<evidence type="ECO:0000256" key="11">
    <source>
        <dbReference type="ARBA" id="ARBA00023237"/>
    </source>
</evidence>
<evidence type="ECO:0000256" key="3">
    <source>
        <dbReference type="ARBA" id="ARBA00022448"/>
    </source>
</evidence>
<evidence type="ECO:0000256" key="4">
    <source>
        <dbReference type="ARBA" id="ARBA00022452"/>
    </source>
</evidence>
<dbReference type="RefSeq" id="WP_238308747.1">
    <property type="nucleotide sequence ID" value="NZ_BPRE01000021.1"/>
</dbReference>
<evidence type="ECO:0000256" key="13">
    <source>
        <dbReference type="RuleBase" id="RU003357"/>
    </source>
</evidence>
<dbReference type="PANTHER" id="PTHR32552">
    <property type="entry name" value="FERRICHROME IRON RECEPTOR-RELATED"/>
    <property type="match status" value="1"/>
</dbReference>
<dbReference type="Gene3D" id="2.170.130.10">
    <property type="entry name" value="TonB-dependent receptor, plug domain"/>
    <property type="match status" value="1"/>
</dbReference>
<keyword evidence="3 12" id="KW-0813">Transport</keyword>
<dbReference type="Gene3D" id="2.40.170.20">
    <property type="entry name" value="TonB-dependent receptor, beta-barrel domain"/>
    <property type="match status" value="1"/>
</dbReference>
<evidence type="ECO:0000256" key="14">
    <source>
        <dbReference type="SAM" id="SignalP"/>
    </source>
</evidence>
<comment type="subcellular location">
    <subcellularLocation>
        <location evidence="1 12">Cell outer membrane</location>
        <topology evidence="1 12">Multi-pass membrane protein</topology>
    </subcellularLocation>
</comment>
<dbReference type="PROSITE" id="PS52016">
    <property type="entry name" value="TONB_DEPENDENT_REC_3"/>
    <property type="match status" value="1"/>
</dbReference>
<evidence type="ECO:0000256" key="6">
    <source>
        <dbReference type="ARBA" id="ARBA00022692"/>
    </source>
</evidence>
<keyword evidence="11 12" id="KW-0998">Cell outer membrane</keyword>
<reference evidence="16" key="2">
    <citation type="submission" date="2021-08" db="EMBL/GenBank/DDBJ databases">
        <authorList>
            <person name="Tani A."/>
            <person name="Ola A."/>
            <person name="Ogura Y."/>
            <person name="Katsura K."/>
            <person name="Hayashi T."/>
        </authorList>
    </citation>
    <scope>NUCLEOTIDE SEQUENCE</scope>
    <source>
        <strain evidence="16">DSM 14458</strain>
    </source>
</reference>
<keyword evidence="17" id="KW-1185">Reference proteome</keyword>
<keyword evidence="6 12" id="KW-0812">Transmembrane</keyword>
<dbReference type="InterPro" id="IPR010105">
    <property type="entry name" value="TonB_sidphr_rcpt"/>
</dbReference>
<evidence type="ECO:0000256" key="12">
    <source>
        <dbReference type="PROSITE-ProRule" id="PRU01360"/>
    </source>
</evidence>
<keyword evidence="5" id="KW-0406">Ion transport</keyword>
<feature type="domain" description="Secretin/TonB short N-terminal" evidence="15">
    <location>
        <begin position="87"/>
        <end position="138"/>
    </location>
</feature>
<accession>A0ABQ4V3I9</accession>
<dbReference type="Pfam" id="PF07715">
    <property type="entry name" value="Plug"/>
    <property type="match status" value="1"/>
</dbReference>
<gene>
    <name evidence="16" type="primary">fcuA_2</name>
    <name evidence="16" type="ORF">BGCPKDLD_4800</name>
</gene>
<dbReference type="InterPro" id="IPR036942">
    <property type="entry name" value="Beta-barrel_TonB_sf"/>
</dbReference>
<organism evidence="16 17">
    <name type="scientific">Methylorubrum suomiense</name>
    <dbReference type="NCBI Taxonomy" id="144191"/>
    <lineage>
        <taxon>Bacteria</taxon>
        <taxon>Pseudomonadati</taxon>
        <taxon>Pseudomonadota</taxon>
        <taxon>Alphaproteobacteria</taxon>
        <taxon>Hyphomicrobiales</taxon>
        <taxon>Methylobacteriaceae</taxon>
        <taxon>Methylorubrum</taxon>
    </lineage>
</organism>
<evidence type="ECO:0000256" key="2">
    <source>
        <dbReference type="ARBA" id="ARBA00009810"/>
    </source>
</evidence>
<evidence type="ECO:0000313" key="16">
    <source>
        <dbReference type="EMBL" id="GJE78188.1"/>
    </source>
</evidence>
<dbReference type="EMBL" id="BPRE01000021">
    <property type="protein sequence ID" value="GJE78188.1"/>
    <property type="molecule type" value="Genomic_DNA"/>
</dbReference>
<dbReference type="InterPro" id="IPR037066">
    <property type="entry name" value="Plug_dom_sf"/>
</dbReference>
<name>A0ABQ4V3I9_9HYPH</name>
<feature type="chain" id="PRO_5046260421" evidence="14">
    <location>
        <begin position="21"/>
        <end position="843"/>
    </location>
</feature>
<reference evidence="16" key="1">
    <citation type="journal article" date="2021" name="Front. Microbiol.">
        <title>Comprehensive Comparative Genomics and Phenotyping of Methylobacterium Species.</title>
        <authorList>
            <person name="Alessa O."/>
            <person name="Ogura Y."/>
            <person name="Fujitani Y."/>
            <person name="Takami H."/>
            <person name="Hayashi T."/>
            <person name="Sahin N."/>
            <person name="Tani A."/>
        </authorList>
    </citation>
    <scope>NUCLEOTIDE SEQUENCE</scope>
    <source>
        <strain evidence="16">DSM 14458</strain>
    </source>
</reference>
<evidence type="ECO:0000313" key="17">
    <source>
        <dbReference type="Proteomes" id="UP001055093"/>
    </source>
</evidence>
<keyword evidence="5" id="KW-0410">Iron transport</keyword>
<dbReference type="SMART" id="SM00965">
    <property type="entry name" value="STN"/>
    <property type="match status" value="1"/>
</dbReference>
<proteinExistence type="inferred from homology"/>
<evidence type="ECO:0000256" key="5">
    <source>
        <dbReference type="ARBA" id="ARBA00022496"/>
    </source>
</evidence>
<dbReference type="NCBIfam" id="TIGR01783">
    <property type="entry name" value="TonB-siderophor"/>
    <property type="match status" value="1"/>
</dbReference>
<comment type="similarity">
    <text evidence="2 12 13">Belongs to the TonB-dependent receptor family.</text>
</comment>
<feature type="signal peptide" evidence="14">
    <location>
        <begin position="1"/>
        <end position="20"/>
    </location>
</feature>
<keyword evidence="9 12" id="KW-0472">Membrane</keyword>
<dbReference type="Pfam" id="PF00593">
    <property type="entry name" value="TonB_dep_Rec_b-barrel"/>
    <property type="match status" value="1"/>
</dbReference>
<keyword evidence="8 13" id="KW-0798">TonB box</keyword>
<dbReference type="InterPro" id="IPR012910">
    <property type="entry name" value="Plug_dom"/>
</dbReference>
<keyword evidence="14" id="KW-0732">Signal</keyword>
<evidence type="ECO:0000256" key="8">
    <source>
        <dbReference type="ARBA" id="ARBA00023077"/>
    </source>
</evidence>
<keyword evidence="4 12" id="KW-1134">Transmembrane beta strand</keyword>
<dbReference type="InterPro" id="IPR011662">
    <property type="entry name" value="Secretin/TonB_short_N"/>
</dbReference>
<dbReference type="Proteomes" id="UP001055093">
    <property type="component" value="Unassembled WGS sequence"/>
</dbReference>
<keyword evidence="7" id="KW-0408">Iron</keyword>
<evidence type="ECO:0000256" key="7">
    <source>
        <dbReference type="ARBA" id="ARBA00023004"/>
    </source>
</evidence>
<sequence>MRIGGTAFRLSTAVSATLMAAIGQTASASDKPSPPILLEAGKRIHIVPVAAKVVSQREDASDQPRHISIEPGTLDAALKALAKQTSITLAYETALTAGLTTRGIAGAFRPIDALAELLRDTDLTYRSAGAATITLVNPRYVQLREPAPPTGIQLEELSVAAQAKDTKAGPSASRLPSAYAGGQVAQGARLGMLGNTDIAKSPFSVTSYTDRFIRDRQALTASEALALDPSVRATQSTGAPFDSFYIRGFPLNENTSGEVAFDGVYGIAPSFRVFTDYAERIEVLKGPSAALSGVSPNGGIGGVINIVPKRAGEDLTRITLDYGSTARGGGQFDLARRYGANREWGIRVVGSLRGGNTPIDRQSETMGVGALALDYQGERFRASLYMLAQTDRFDAPLRPFLLQSGVRVPRAPDGRRNVSQPWEYSDIDDRSSLLRLEYDLTDQITLFGDVGGSQSGVERYFASAPTILNARGDTSTSPQFYSLGVERYTVDGGVRAGFDTGFIRHAFVVQASRYQEDADRRLMSARGSYRSNLYDPVRASYIAPTVIDSRPRLYDSTLTGISIADTMSILDDRLLLTLGLRHQGIEAHNYTSNVGTLASSYDKSALSPMVGLVVRPWENVSIYGNYIEGLSRGEVAPAAAGNSGEVLAPYVAHQVEAGLKVNWWGTLGTTFSAFQITRPIGELSPQRRFAQTGEQQVRGLEFSVYGEITPQARILGGLTLLDGVLTKTAFTSNVGHTPIGVPSVQLNVGGEWDLPWMPGLTVNGAVIYTGRQFIDTANTQALPDWARLDLGLRYATLVGGYRTTIRANVLNVTGARYWTGVASFGTFFQGTPRTYLLSVAVDL</sequence>
<dbReference type="CDD" id="cd01347">
    <property type="entry name" value="ligand_gated_channel"/>
    <property type="match status" value="1"/>
</dbReference>
<evidence type="ECO:0000256" key="9">
    <source>
        <dbReference type="ARBA" id="ARBA00023136"/>
    </source>
</evidence>
<dbReference type="PANTHER" id="PTHR32552:SF82">
    <property type="entry name" value="FCUA PROTEIN"/>
    <property type="match status" value="1"/>
</dbReference>
<keyword evidence="10 16" id="KW-0675">Receptor</keyword>
<evidence type="ECO:0000259" key="15">
    <source>
        <dbReference type="SMART" id="SM00965"/>
    </source>
</evidence>
<dbReference type="InterPro" id="IPR000531">
    <property type="entry name" value="Beta-barrel_TonB"/>
</dbReference>
<dbReference type="InterPro" id="IPR039426">
    <property type="entry name" value="TonB-dep_rcpt-like"/>
</dbReference>
<evidence type="ECO:0000256" key="1">
    <source>
        <dbReference type="ARBA" id="ARBA00004571"/>
    </source>
</evidence>
<comment type="caution">
    <text evidence="16">The sequence shown here is derived from an EMBL/GenBank/DDBJ whole genome shotgun (WGS) entry which is preliminary data.</text>
</comment>
<dbReference type="SUPFAM" id="SSF56935">
    <property type="entry name" value="Porins"/>
    <property type="match status" value="1"/>
</dbReference>